<dbReference type="AlphaFoldDB" id="L8GHB4"/>
<dbReference type="GO" id="GO:0005096">
    <property type="term" value="F:GTPase activator activity"/>
    <property type="evidence" value="ECO:0007669"/>
    <property type="project" value="UniProtKB-KW"/>
</dbReference>
<dbReference type="Pfam" id="PF00784">
    <property type="entry name" value="MyTH4"/>
    <property type="match status" value="1"/>
</dbReference>
<reference evidence="4 5" key="1">
    <citation type="journal article" date="2013" name="Genome Biol.">
        <title>Genome of Acanthamoeba castellanii highlights extensive lateral gene transfer and early evolution of tyrosine kinase signaling.</title>
        <authorList>
            <person name="Clarke M."/>
            <person name="Lohan A.J."/>
            <person name="Liu B."/>
            <person name="Lagkouvardos I."/>
            <person name="Roy S."/>
            <person name="Zafar N."/>
            <person name="Bertelli C."/>
            <person name="Schilde C."/>
            <person name="Kianianmomeni A."/>
            <person name="Burglin T.R."/>
            <person name="Frech C."/>
            <person name="Turcotte B."/>
            <person name="Kopec K.O."/>
            <person name="Synnott J.M."/>
            <person name="Choo C."/>
            <person name="Paponov I."/>
            <person name="Finkler A."/>
            <person name="Soon Heng Tan C."/>
            <person name="Hutchins A.P."/>
            <person name="Weinmeier T."/>
            <person name="Rattei T."/>
            <person name="Chu J.S."/>
            <person name="Gimenez G."/>
            <person name="Irimia M."/>
            <person name="Rigden D.J."/>
            <person name="Fitzpatrick D.A."/>
            <person name="Lorenzo-Morales J."/>
            <person name="Bateman A."/>
            <person name="Chiu C.H."/>
            <person name="Tang P."/>
            <person name="Hegemann P."/>
            <person name="Fromm H."/>
            <person name="Raoult D."/>
            <person name="Greub G."/>
            <person name="Miranda-Saavedra D."/>
            <person name="Chen N."/>
            <person name="Nash P."/>
            <person name="Ginger M.L."/>
            <person name="Horn M."/>
            <person name="Schaap P."/>
            <person name="Caler L."/>
            <person name="Loftus B."/>
        </authorList>
    </citation>
    <scope>NUCLEOTIDE SEQUENCE [LARGE SCALE GENOMIC DNA]</scope>
    <source>
        <strain evidence="4 5">Neff</strain>
    </source>
</reference>
<dbReference type="STRING" id="1257118.L8GHB4"/>
<evidence type="ECO:0000313" key="4">
    <source>
        <dbReference type="EMBL" id="ELR12229.1"/>
    </source>
</evidence>
<dbReference type="Pfam" id="PF00620">
    <property type="entry name" value="RhoGAP"/>
    <property type="match status" value="1"/>
</dbReference>
<evidence type="ECO:0000259" key="3">
    <source>
        <dbReference type="PROSITE" id="PS51016"/>
    </source>
</evidence>
<gene>
    <name evidence="4" type="ORF">ACA1_031010</name>
</gene>
<dbReference type="RefSeq" id="XP_004334242.1">
    <property type="nucleotide sequence ID" value="XM_004334194.1"/>
</dbReference>
<dbReference type="Proteomes" id="UP000011083">
    <property type="component" value="Unassembled WGS sequence"/>
</dbReference>
<dbReference type="KEGG" id="acan:ACA1_031010"/>
<dbReference type="SUPFAM" id="SSF48350">
    <property type="entry name" value="GTPase activation domain, GAP"/>
    <property type="match status" value="1"/>
</dbReference>
<dbReference type="PANTHER" id="PTHR45876:SF8">
    <property type="entry name" value="FI04035P"/>
    <property type="match status" value="1"/>
</dbReference>
<dbReference type="VEuPathDB" id="AmoebaDB:ACA1_031010"/>
<dbReference type="GO" id="GO:0005856">
    <property type="term" value="C:cytoskeleton"/>
    <property type="evidence" value="ECO:0007669"/>
    <property type="project" value="InterPro"/>
</dbReference>
<dbReference type="InterPro" id="IPR000857">
    <property type="entry name" value="MyTH4_dom"/>
</dbReference>
<evidence type="ECO:0000259" key="2">
    <source>
        <dbReference type="PROSITE" id="PS50238"/>
    </source>
</evidence>
<dbReference type="PROSITE" id="PS51016">
    <property type="entry name" value="MYTH4"/>
    <property type="match status" value="1"/>
</dbReference>
<feature type="domain" description="Rho-GAP" evidence="2">
    <location>
        <begin position="141"/>
        <end position="327"/>
    </location>
</feature>
<evidence type="ECO:0000256" key="1">
    <source>
        <dbReference type="ARBA" id="ARBA00022468"/>
    </source>
</evidence>
<feature type="domain" description="MyTH4" evidence="3">
    <location>
        <begin position="1"/>
        <end position="150"/>
    </location>
</feature>
<dbReference type="PANTHER" id="PTHR45876">
    <property type="entry name" value="FI04035P"/>
    <property type="match status" value="1"/>
</dbReference>
<dbReference type="InterPro" id="IPR008936">
    <property type="entry name" value="Rho_GTPase_activation_prot"/>
</dbReference>
<dbReference type="GO" id="GO:0007165">
    <property type="term" value="P:signal transduction"/>
    <property type="evidence" value="ECO:0007669"/>
    <property type="project" value="InterPro"/>
</dbReference>
<dbReference type="InterPro" id="IPR000198">
    <property type="entry name" value="RhoGAP_dom"/>
</dbReference>
<dbReference type="PROSITE" id="PS50238">
    <property type="entry name" value="RHOGAP"/>
    <property type="match status" value="1"/>
</dbReference>
<dbReference type="EMBL" id="KB008124">
    <property type="protein sequence ID" value="ELR12229.1"/>
    <property type="molecule type" value="Genomic_DNA"/>
</dbReference>
<keyword evidence="5" id="KW-1185">Reference proteome</keyword>
<keyword evidence="1" id="KW-0343">GTPase activation</keyword>
<name>L8GHB4_ACACF</name>
<accession>L8GHB4</accession>
<dbReference type="GeneID" id="14912720"/>
<sequence>MFQLEGYAQHYFRTVKKGLFKRTVPRYMGDREVKAGNRSGDQLALHIAVEADRVPELRDEVYIQICKQTTQNPSPKSNGLGWELLAIISSICYPTKDLEVHLVAYLNFYLGWNEENVRAIAHYCLRKLGQKGRPASLHRAITLQEIVRYKEQLEMPVQAPPPQTAAADIPLILPALTDAIEVAGGFKTEGLFRISGDGAEVSRLRAQVEGGDLTFNPRACPHDLASLFKAWLRELTPVVIVPELYQEFLNNCDQQAKLRELVARLPPVHNKALTHADNVPATKMTASNIALLFSPLLLSDDPMVMLENTKSESKAVVTLLQIDWSAS</sequence>
<dbReference type="SMART" id="SM00324">
    <property type="entry name" value="RhoGAP"/>
    <property type="match status" value="1"/>
</dbReference>
<organism evidence="4 5">
    <name type="scientific">Acanthamoeba castellanii (strain ATCC 30010 / Neff)</name>
    <dbReference type="NCBI Taxonomy" id="1257118"/>
    <lineage>
        <taxon>Eukaryota</taxon>
        <taxon>Amoebozoa</taxon>
        <taxon>Discosea</taxon>
        <taxon>Longamoebia</taxon>
        <taxon>Centramoebida</taxon>
        <taxon>Acanthamoebidae</taxon>
        <taxon>Acanthamoeba</taxon>
    </lineage>
</organism>
<proteinExistence type="predicted"/>
<dbReference type="OrthoDB" id="8182952at2759"/>
<evidence type="ECO:0000313" key="5">
    <source>
        <dbReference type="Proteomes" id="UP000011083"/>
    </source>
</evidence>
<dbReference type="SMART" id="SM00139">
    <property type="entry name" value="MyTH4"/>
    <property type="match status" value="1"/>
</dbReference>
<dbReference type="GO" id="GO:0005737">
    <property type="term" value="C:cytoplasm"/>
    <property type="evidence" value="ECO:0007669"/>
    <property type="project" value="TreeGrafter"/>
</dbReference>
<protein>
    <submittedName>
        <fullName evidence="4">RhoGAP domain containing protein</fullName>
    </submittedName>
</protein>
<dbReference type="InterPro" id="IPR038185">
    <property type="entry name" value="MyTH4_dom_sf"/>
</dbReference>
<dbReference type="Gene3D" id="1.10.555.10">
    <property type="entry name" value="Rho GTPase activation protein"/>
    <property type="match status" value="1"/>
</dbReference>
<dbReference type="Gene3D" id="1.25.40.530">
    <property type="entry name" value="MyTH4 domain"/>
    <property type="match status" value="1"/>
</dbReference>